<reference evidence="1" key="1">
    <citation type="journal article" date="2015" name="Nature">
        <title>Complex archaea that bridge the gap between prokaryotes and eukaryotes.</title>
        <authorList>
            <person name="Spang A."/>
            <person name="Saw J.H."/>
            <person name="Jorgensen S.L."/>
            <person name="Zaremba-Niedzwiedzka K."/>
            <person name="Martijn J."/>
            <person name="Lind A.E."/>
            <person name="van Eijk R."/>
            <person name="Schleper C."/>
            <person name="Guy L."/>
            <person name="Ettema T.J."/>
        </authorList>
    </citation>
    <scope>NUCLEOTIDE SEQUENCE</scope>
</reference>
<dbReference type="SUPFAM" id="SSF54637">
    <property type="entry name" value="Thioesterase/thiol ester dehydrase-isomerase"/>
    <property type="match status" value="1"/>
</dbReference>
<name>A0A0F8X1Z2_9ZZZZ</name>
<accession>A0A0F8X1Z2</accession>
<dbReference type="Gene3D" id="3.10.129.10">
    <property type="entry name" value="Hotdog Thioesterase"/>
    <property type="match status" value="1"/>
</dbReference>
<feature type="non-terminal residue" evidence="1">
    <location>
        <position position="1"/>
    </location>
</feature>
<comment type="caution">
    <text evidence="1">The sequence shown here is derived from an EMBL/GenBank/DDBJ whole genome shotgun (WGS) entry which is preliminary data.</text>
</comment>
<protein>
    <recommendedName>
        <fullName evidence="2">3-hydroxyacyl-[acyl-carrier-protein] dehydratase FabZ</fullName>
    </recommendedName>
</protein>
<evidence type="ECO:0008006" key="2">
    <source>
        <dbReference type="Google" id="ProtNLM"/>
    </source>
</evidence>
<dbReference type="InterPro" id="IPR029069">
    <property type="entry name" value="HotDog_dom_sf"/>
</dbReference>
<proteinExistence type="predicted"/>
<gene>
    <name evidence="1" type="ORF">LCGC14_2999390</name>
</gene>
<dbReference type="Pfam" id="PF07977">
    <property type="entry name" value="FabA"/>
    <property type="match status" value="1"/>
</dbReference>
<sequence>LVYFMAIDKARFRRPVFPGDIIFYHIKKIRGRGRVWRFRAQAIVNSTLVAEAEISAVLVEEERR</sequence>
<dbReference type="InterPro" id="IPR013114">
    <property type="entry name" value="FabA_FabZ"/>
</dbReference>
<dbReference type="AlphaFoldDB" id="A0A0F8X1Z2"/>
<organism evidence="1">
    <name type="scientific">marine sediment metagenome</name>
    <dbReference type="NCBI Taxonomy" id="412755"/>
    <lineage>
        <taxon>unclassified sequences</taxon>
        <taxon>metagenomes</taxon>
        <taxon>ecological metagenomes</taxon>
    </lineage>
</organism>
<evidence type="ECO:0000313" key="1">
    <source>
        <dbReference type="EMBL" id="KKK62933.1"/>
    </source>
</evidence>
<dbReference type="EMBL" id="LAZR01061754">
    <property type="protein sequence ID" value="KKK62933.1"/>
    <property type="molecule type" value="Genomic_DNA"/>
</dbReference>